<keyword evidence="2" id="KW-1185">Reference proteome</keyword>
<accession>A0ACC0UNV2</accession>
<comment type="caution">
    <text evidence="1">The sequence shown here is derived from an EMBL/GenBank/DDBJ whole genome shotgun (WGS) entry which is preliminary data.</text>
</comment>
<evidence type="ECO:0000313" key="1">
    <source>
        <dbReference type="EMBL" id="KAI9512985.1"/>
    </source>
</evidence>
<reference evidence="1" key="1">
    <citation type="submission" date="2021-03" db="EMBL/GenBank/DDBJ databases">
        <title>Evolutionary priming and transition to the ectomycorrhizal habit in an iconic lineage of mushroom-forming fungi: is preadaptation a requirement?</title>
        <authorList>
            <consortium name="DOE Joint Genome Institute"/>
            <person name="Looney B.P."/>
            <person name="Miyauchi S."/>
            <person name="Morin E."/>
            <person name="Drula E."/>
            <person name="Courty P.E."/>
            <person name="Chicoki N."/>
            <person name="Fauchery L."/>
            <person name="Kohler A."/>
            <person name="Kuo A."/>
            <person name="LaButti K."/>
            <person name="Pangilinan J."/>
            <person name="Lipzen A."/>
            <person name="Riley R."/>
            <person name="Andreopoulos W."/>
            <person name="He G."/>
            <person name="Johnson J."/>
            <person name="Barry K.W."/>
            <person name="Grigoriev I.V."/>
            <person name="Nagy L."/>
            <person name="Hibbett D."/>
            <person name="Henrissat B."/>
            <person name="Matheny P.B."/>
            <person name="Labbe J."/>
            <person name="Martin A.F."/>
        </authorList>
    </citation>
    <scope>NUCLEOTIDE SEQUENCE</scope>
    <source>
        <strain evidence="1">BPL698</strain>
    </source>
</reference>
<sequence length="134" mass="13018">MAAWSGSRGMGGKCELIGINVGVMAEMDGVGATMEGTAVDREGMAVGNAGIGAETTNGKGVTEAATVTMVGKAGAVTMADEAKTVVMHGAEAMATTGDTEGAGAGRAEMGGCRGGGGCGRGWGMYKCGNGCDQE</sequence>
<dbReference type="EMBL" id="JAGFNK010000004">
    <property type="protein sequence ID" value="KAI9512985.1"/>
    <property type="molecule type" value="Genomic_DNA"/>
</dbReference>
<proteinExistence type="predicted"/>
<protein>
    <submittedName>
        <fullName evidence="1">Uncharacterized protein</fullName>
    </submittedName>
</protein>
<name>A0ACC0UNV2_9AGAM</name>
<organism evidence="1 2">
    <name type="scientific">Russula earlei</name>
    <dbReference type="NCBI Taxonomy" id="71964"/>
    <lineage>
        <taxon>Eukaryota</taxon>
        <taxon>Fungi</taxon>
        <taxon>Dikarya</taxon>
        <taxon>Basidiomycota</taxon>
        <taxon>Agaricomycotina</taxon>
        <taxon>Agaricomycetes</taxon>
        <taxon>Russulales</taxon>
        <taxon>Russulaceae</taxon>
        <taxon>Russula</taxon>
    </lineage>
</organism>
<dbReference type="Proteomes" id="UP001207468">
    <property type="component" value="Unassembled WGS sequence"/>
</dbReference>
<gene>
    <name evidence="1" type="ORF">F5148DRAFT_1145750</name>
</gene>
<evidence type="ECO:0000313" key="2">
    <source>
        <dbReference type="Proteomes" id="UP001207468"/>
    </source>
</evidence>